<proteinExistence type="predicted"/>
<dbReference type="RefSeq" id="WP_120624326.1">
    <property type="nucleotide sequence ID" value="NZ_RAWG01000026.1"/>
</dbReference>
<dbReference type="GO" id="GO:0008374">
    <property type="term" value="F:O-acyltransferase activity"/>
    <property type="evidence" value="ECO:0007669"/>
    <property type="project" value="InterPro"/>
</dbReference>
<keyword evidence="2" id="KW-1185">Reference proteome</keyword>
<dbReference type="InterPro" id="IPR003386">
    <property type="entry name" value="LACT/PDAT_acylTrfase"/>
</dbReference>
<dbReference type="GO" id="GO:0006629">
    <property type="term" value="P:lipid metabolic process"/>
    <property type="evidence" value="ECO:0007669"/>
    <property type="project" value="InterPro"/>
</dbReference>
<evidence type="ECO:0000313" key="1">
    <source>
        <dbReference type="EMBL" id="RKH46131.1"/>
    </source>
</evidence>
<gene>
    <name evidence="1" type="ORF">D7X12_06170</name>
</gene>
<dbReference type="SUPFAM" id="SSF53474">
    <property type="entry name" value="alpha/beta-Hydrolases"/>
    <property type="match status" value="1"/>
</dbReference>
<dbReference type="OrthoDB" id="489469at2"/>
<evidence type="ECO:0008006" key="3">
    <source>
        <dbReference type="Google" id="ProtNLM"/>
    </source>
</evidence>
<name>A0A3A8NVB2_9BACT</name>
<protein>
    <recommendedName>
        <fullName evidence="3">Alpha/beta hydrolase</fullName>
    </recommendedName>
</protein>
<accession>A0A3A8NVB2</accession>
<dbReference type="Proteomes" id="UP000273405">
    <property type="component" value="Unassembled WGS sequence"/>
</dbReference>
<evidence type="ECO:0000313" key="2">
    <source>
        <dbReference type="Proteomes" id="UP000273405"/>
    </source>
</evidence>
<dbReference type="InterPro" id="IPR029058">
    <property type="entry name" value="AB_hydrolase_fold"/>
</dbReference>
<comment type="caution">
    <text evidence="1">The sequence shown here is derived from an EMBL/GenBank/DDBJ whole genome shotgun (WGS) entry which is preliminary data.</text>
</comment>
<dbReference type="Gene3D" id="3.40.50.1820">
    <property type="entry name" value="alpha/beta hydrolase"/>
    <property type="match status" value="1"/>
</dbReference>
<dbReference type="EMBL" id="RAWG01000026">
    <property type="protein sequence ID" value="RKH46131.1"/>
    <property type="molecule type" value="Genomic_DNA"/>
</dbReference>
<reference evidence="2" key="1">
    <citation type="submission" date="2018-09" db="EMBL/GenBank/DDBJ databases">
        <authorList>
            <person name="Livingstone P.G."/>
            <person name="Whitworth D.E."/>
        </authorList>
    </citation>
    <scope>NUCLEOTIDE SEQUENCE [LARGE SCALE GENOMIC DNA]</scope>
    <source>
        <strain evidence="2">CA040B</strain>
    </source>
</reference>
<dbReference type="AlphaFoldDB" id="A0A3A8NVB2"/>
<sequence>MLLKQDYYANEVWPGWLNDIRNSPHHAIFLHGVMGSELYDRQRRDTLWLDTGIWHEVDNLAFLNVTPQGGVDSPGQFIYARSTITLPVIGDHYADCLADIGWGRFNFDWRDGIGIEAQRLALFLRSLRTDGQPLRFVTHSMGGCVLLRMLASTREFDDAIEHIVFCAPPFWGALKPIRVIEDGTGTPADWLVSNATLRQSAASMPGLFNLLVAPREYWPSRLPELDAVLKYPVRTGQDLYRAESWTNSYHRQLRDPLLRFSYSGYQFTRLQAQDVAQRFASRTVVIVGLNGKTDYAARMGPGGWTLHSQPTPAPGKLSNGDGTVLFQSSVLPGLPTSCYYAYVPPVREDSHGDLVNLPEVINATLTALAGGSLASSGLMPYPEFLHAIDWSNEVDQAPEPGPTEHLDYLERERMRARFPLAEWGPSLNPGGTDDRLFNSTRQSAFKVLQGADLRAEAGRLGVSYRFLADHLRELLLPLLSG</sequence>
<organism evidence="1 2">
    <name type="scientific">Corallococcus sicarius</name>
    <dbReference type="NCBI Taxonomy" id="2316726"/>
    <lineage>
        <taxon>Bacteria</taxon>
        <taxon>Pseudomonadati</taxon>
        <taxon>Myxococcota</taxon>
        <taxon>Myxococcia</taxon>
        <taxon>Myxococcales</taxon>
        <taxon>Cystobacterineae</taxon>
        <taxon>Myxococcaceae</taxon>
        <taxon>Corallococcus</taxon>
    </lineage>
</organism>
<dbReference type="Pfam" id="PF02450">
    <property type="entry name" value="LCAT"/>
    <property type="match status" value="1"/>
</dbReference>